<dbReference type="OrthoDB" id="2678845at2"/>
<accession>A0A5D0CNZ6</accession>
<keyword evidence="2" id="KW-0472">Membrane</keyword>
<proteinExistence type="predicted"/>
<organism evidence="3 4">
    <name type="scientific">Paenibacillus faecis</name>
    <dbReference type="NCBI Taxonomy" id="862114"/>
    <lineage>
        <taxon>Bacteria</taxon>
        <taxon>Bacillati</taxon>
        <taxon>Bacillota</taxon>
        <taxon>Bacilli</taxon>
        <taxon>Bacillales</taxon>
        <taxon>Paenibacillaceae</taxon>
        <taxon>Paenibacillus</taxon>
    </lineage>
</organism>
<dbReference type="EMBL" id="VSDO01000004">
    <property type="protein sequence ID" value="TYA11646.1"/>
    <property type="molecule type" value="Genomic_DNA"/>
</dbReference>
<feature type="coiled-coil region" evidence="1">
    <location>
        <begin position="54"/>
        <end position="102"/>
    </location>
</feature>
<keyword evidence="4" id="KW-1185">Reference proteome</keyword>
<comment type="caution">
    <text evidence="3">The sequence shown here is derived from an EMBL/GenBank/DDBJ whole genome shotgun (WGS) entry which is preliminary data.</text>
</comment>
<sequence length="140" mass="15519">MRLRSALTKTALVLPIGAGLLFGPLLPMASTAHAGIFSDFYQGAKELSELPGEVNELKANYEMTLDKLSEAESTLESYREQNEALMEQNRELAASVTALTEAQQKREANARKTRILILTGIALLAGYFLLLRVIRLLLRR</sequence>
<keyword evidence="2" id="KW-0812">Transmembrane</keyword>
<gene>
    <name evidence="3" type="ORF">FRY98_21235</name>
</gene>
<keyword evidence="1" id="KW-0175">Coiled coil</keyword>
<keyword evidence="2" id="KW-1133">Transmembrane helix</keyword>
<dbReference type="AlphaFoldDB" id="A0A5D0CNZ6"/>
<evidence type="ECO:0000313" key="4">
    <source>
        <dbReference type="Proteomes" id="UP000325218"/>
    </source>
</evidence>
<dbReference type="Proteomes" id="UP000325218">
    <property type="component" value="Unassembled WGS sequence"/>
</dbReference>
<evidence type="ECO:0000256" key="1">
    <source>
        <dbReference type="SAM" id="Coils"/>
    </source>
</evidence>
<name>A0A5D0CNZ6_9BACL</name>
<evidence type="ECO:0000256" key="2">
    <source>
        <dbReference type="SAM" id="Phobius"/>
    </source>
</evidence>
<reference evidence="3 4" key="1">
    <citation type="submission" date="2019-08" db="EMBL/GenBank/DDBJ databases">
        <title>Genome sequencing of Paenibacillus faecis DSM 23593(T).</title>
        <authorList>
            <person name="Kook J.-K."/>
            <person name="Park S.-N."/>
            <person name="Lim Y.K."/>
        </authorList>
    </citation>
    <scope>NUCLEOTIDE SEQUENCE [LARGE SCALE GENOMIC DNA]</scope>
    <source>
        <strain evidence="3 4">DSM 23593</strain>
    </source>
</reference>
<feature type="transmembrane region" description="Helical" evidence="2">
    <location>
        <begin position="115"/>
        <end position="138"/>
    </location>
</feature>
<dbReference type="RefSeq" id="WP_148455691.1">
    <property type="nucleotide sequence ID" value="NZ_VSDO01000004.1"/>
</dbReference>
<evidence type="ECO:0000313" key="3">
    <source>
        <dbReference type="EMBL" id="TYA11646.1"/>
    </source>
</evidence>
<protein>
    <submittedName>
        <fullName evidence="3">Uncharacterized protein</fullName>
    </submittedName>
</protein>